<evidence type="ECO:0000256" key="1">
    <source>
        <dbReference type="SAM" id="MobiDB-lite"/>
    </source>
</evidence>
<dbReference type="EMBL" id="JAMSHJ010000002">
    <property type="protein sequence ID" value="KAI5438765.1"/>
    <property type="molecule type" value="Genomic_DNA"/>
</dbReference>
<feature type="region of interest" description="Disordered" evidence="1">
    <location>
        <begin position="1"/>
        <end position="28"/>
    </location>
</feature>
<reference evidence="2 3" key="1">
    <citation type="journal article" date="2022" name="Nat. Genet.">
        <title>Improved pea reference genome and pan-genome highlight genomic features and evolutionary characteristics.</title>
        <authorList>
            <person name="Yang T."/>
            <person name="Liu R."/>
            <person name="Luo Y."/>
            <person name="Hu S."/>
            <person name="Wang D."/>
            <person name="Wang C."/>
            <person name="Pandey M.K."/>
            <person name="Ge S."/>
            <person name="Xu Q."/>
            <person name="Li N."/>
            <person name="Li G."/>
            <person name="Huang Y."/>
            <person name="Saxena R.K."/>
            <person name="Ji Y."/>
            <person name="Li M."/>
            <person name="Yan X."/>
            <person name="He Y."/>
            <person name="Liu Y."/>
            <person name="Wang X."/>
            <person name="Xiang C."/>
            <person name="Varshney R.K."/>
            <person name="Ding H."/>
            <person name="Gao S."/>
            <person name="Zong X."/>
        </authorList>
    </citation>
    <scope>NUCLEOTIDE SEQUENCE [LARGE SCALE GENOMIC DNA]</scope>
    <source>
        <strain evidence="2 3">cv. Zhongwan 6</strain>
    </source>
</reference>
<gene>
    <name evidence="2" type="ORF">KIW84_024477</name>
</gene>
<organism evidence="2 3">
    <name type="scientific">Pisum sativum</name>
    <name type="common">Garden pea</name>
    <name type="synonym">Lathyrus oleraceus</name>
    <dbReference type="NCBI Taxonomy" id="3888"/>
    <lineage>
        <taxon>Eukaryota</taxon>
        <taxon>Viridiplantae</taxon>
        <taxon>Streptophyta</taxon>
        <taxon>Embryophyta</taxon>
        <taxon>Tracheophyta</taxon>
        <taxon>Spermatophyta</taxon>
        <taxon>Magnoliopsida</taxon>
        <taxon>eudicotyledons</taxon>
        <taxon>Gunneridae</taxon>
        <taxon>Pentapetalae</taxon>
        <taxon>rosids</taxon>
        <taxon>fabids</taxon>
        <taxon>Fabales</taxon>
        <taxon>Fabaceae</taxon>
        <taxon>Papilionoideae</taxon>
        <taxon>50 kb inversion clade</taxon>
        <taxon>NPAAA clade</taxon>
        <taxon>Hologalegina</taxon>
        <taxon>IRL clade</taxon>
        <taxon>Fabeae</taxon>
        <taxon>Lathyrus</taxon>
    </lineage>
</organism>
<feature type="region of interest" description="Disordered" evidence="1">
    <location>
        <begin position="153"/>
        <end position="215"/>
    </location>
</feature>
<protein>
    <submittedName>
        <fullName evidence="2">Uncharacterized protein</fullName>
    </submittedName>
</protein>
<keyword evidence="3" id="KW-1185">Reference proteome</keyword>
<accession>A0A9D4YKA5</accession>
<sequence length="277" mass="31382">MKLRLIKKQKGHGSVKESVEDSESSEDFLDGIHFEDTDEERMHAFDEEIDEWLSIRVDKGEPRRVSIDGAGTSEKTNRVFTTIYMDRENVIEDAYMTNELDNGESEDSSDAMPIVIRFNEEETLRNDFTFKVGMEFSSLKKFNKAIVEHNGLNCMEGKPKGNSKKGGLSKKTKTNAHDHAQHTQPDMTHAQEHAQHAQPDMTPAQDHAQPTQPNLTPIQLDMAHATKVFVCFDEAIRRYYGIDPDVLVTPLNDEDILDIEPLSVDTCKTTCSFQTTC</sequence>
<feature type="compositionally biased region" description="Basic residues" evidence="1">
    <location>
        <begin position="1"/>
        <end position="13"/>
    </location>
</feature>
<name>A0A9D4YKA5_PEA</name>
<evidence type="ECO:0000313" key="2">
    <source>
        <dbReference type="EMBL" id="KAI5438765.1"/>
    </source>
</evidence>
<dbReference type="AlphaFoldDB" id="A0A9D4YKA5"/>
<feature type="compositionally biased region" description="Basic residues" evidence="1">
    <location>
        <begin position="161"/>
        <end position="174"/>
    </location>
</feature>
<comment type="caution">
    <text evidence="2">The sequence shown here is derived from an EMBL/GenBank/DDBJ whole genome shotgun (WGS) entry which is preliminary data.</text>
</comment>
<evidence type="ECO:0000313" key="3">
    <source>
        <dbReference type="Proteomes" id="UP001058974"/>
    </source>
</evidence>
<dbReference type="Gramene" id="Psat02G0447700-T1">
    <property type="protein sequence ID" value="KAI5438765.1"/>
    <property type="gene ID" value="KIW84_024477"/>
</dbReference>
<proteinExistence type="predicted"/>
<dbReference type="Proteomes" id="UP001058974">
    <property type="component" value="Chromosome 2"/>
</dbReference>